<organism evidence="1 2">
    <name type="scientific">Elysia marginata</name>
    <dbReference type="NCBI Taxonomy" id="1093978"/>
    <lineage>
        <taxon>Eukaryota</taxon>
        <taxon>Metazoa</taxon>
        <taxon>Spiralia</taxon>
        <taxon>Lophotrochozoa</taxon>
        <taxon>Mollusca</taxon>
        <taxon>Gastropoda</taxon>
        <taxon>Heterobranchia</taxon>
        <taxon>Euthyneura</taxon>
        <taxon>Panpulmonata</taxon>
        <taxon>Sacoglossa</taxon>
        <taxon>Placobranchoidea</taxon>
        <taxon>Plakobranchidae</taxon>
        <taxon>Elysia</taxon>
    </lineage>
</organism>
<comment type="caution">
    <text evidence="1">The sequence shown here is derived from an EMBL/GenBank/DDBJ whole genome shotgun (WGS) entry which is preliminary data.</text>
</comment>
<gene>
    <name evidence="1" type="ORF">ElyMa_004983500</name>
</gene>
<reference evidence="1 2" key="1">
    <citation type="journal article" date="2021" name="Elife">
        <title>Chloroplast acquisition without the gene transfer in kleptoplastic sea slugs, Plakobranchus ocellatus.</title>
        <authorList>
            <person name="Maeda T."/>
            <person name="Takahashi S."/>
            <person name="Yoshida T."/>
            <person name="Shimamura S."/>
            <person name="Takaki Y."/>
            <person name="Nagai Y."/>
            <person name="Toyoda A."/>
            <person name="Suzuki Y."/>
            <person name="Arimoto A."/>
            <person name="Ishii H."/>
            <person name="Satoh N."/>
            <person name="Nishiyama T."/>
            <person name="Hasebe M."/>
            <person name="Maruyama T."/>
            <person name="Minagawa J."/>
            <person name="Obokata J."/>
            <person name="Shigenobu S."/>
        </authorList>
    </citation>
    <scope>NUCLEOTIDE SEQUENCE [LARGE SCALE GENOMIC DNA]</scope>
</reference>
<sequence length="101" mass="11164">MKSKIVTAQGYTALLVLQAAARINKRLLRKVIGERKGIQGGGVIEGQYTERINKRLLRKAIGERKGIQGGGVIEGQNTQLIPDKKQYHVRIGTTMIIRNSP</sequence>
<evidence type="ECO:0000313" key="1">
    <source>
        <dbReference type="EMBL" id="GFS17495.1"/>
    </source>
</evidence>
<dbReference type="Proteomes" id="UP000762676">
    <property type="component" value="Unassembled WGS sequence"/>
</dbReference>
<dbReference type="AlphaFoldDB" id="A0AAV4J6L0"/>
<accession>A0AAV4J6L0</accession>
<protein>
    <submittedName>
        <fullName evidence="1">Uncharacterized protein</fullName>
    </submittedName>
</protein>
<name>A0AAV4J6L0_9GAST</name>
<keyword evidence="2" id="KW-1185">Reference proteome</keyword>
<proteinExistence type="predicted"/>
<evidence type="ECO:0000313" key="2">
    <source>
        <dbReference type="Proteomes" id="UP000762676"/>
    </source>
</evidence>
<dbReference type="EMBL" id="BMAT01009971">
    <property type="protein sequence ID" value="GFS17495.1"/>
    <property type="molecule type" value="Genomic_DNA"/>
</dbReference>